<keyword evidence="2" id="KW-1185">Reference proteome</keyword>
<dbReference type="Proteomes" id="UP001156690">
    <property type="component" value="Unassembled WGS sequence"/>
</dbReference>
<reference evidence="2" key="1">
    <citation type="journal article" date="2019" name="Int. J. Syst. Evol. Microbiol.">
        <title>The Global Catalogue of Microorganisms (GCM) 10K type strain sequencing project: providing services to taxonomists for standard genome sequencing and annotation.</title>
        <authorList>
            <consortium name="The Broad Institute Genomics Platform"/>
            <consortium name="The Broad Institute Genome Sequencing Center for Infectious Disease"/>
            <person name="Wu L."/>
            <person name="Ma J."/>
        </authorList>
    </citation>
    <scope>NUCLEOTIDE SEQUENCE [LARGE SCALE GENOMIC DNA]</scope>
    <source>
        <strain evidence="2">NBRC 15640</strain>
    </source>
</reference>
<accession>A0AAV5NJG9</accession>
<evidence type="ECO:0000313" key="1">
    <source>
        <dbReference type="EMBL" id="GLQ70753.1"/>
    </source>
</evidence>
<evidence type="ECO:0008006" key="3">
    <source>
        <dbReference type="Google" id="ProtNLM"/>
    </source>
</evidence>
<comment type="caution">
    <text evidence="1">The sequence shown here is derived from an EMBL/GenBank/DDBJ whole genome shotgun (WGS) entry which is preliminary data.</text>
</comment>
<organism evidence="1 2">
    <name type="scientific">Vibrio penaeicida</name>
    <dbReference type="NCBI Taxonomy" id="104609"/>
    <lineage>
        <taxon>Bacteria</taxon>
        <taxon>Pseudomonadati</taxon>
        <taxon>Pseudomonadota</taxon>
        <taxon>Gammaproteobacteria</taxon>
        <taxon>Vibrionales</taxon>
        <taxon>Vibrionaceae</taxon>
        <taxon>Vibrio</taxon>
    </lineage>
</organism>
<sequence>MGTLIKVAPIAIKLATIKRFLCFFACVNNHERLIVCSLITNFLQMPSFLVDVALYVHLSEKEEND</sequence>
<name>A0AAV5NJG9_9VIBR</name>
<dbReference type="AlphaFoldDB" id="A0AAV5NJG9"/>
<evidence type="ECO:0000313" key="2">
    <source>
        <dbReference type="Proteomes" id="UP001156690"/>
    </source>
</evidence>
<proteinExistence type="predicted"/>
<dbReference type="EMBL" id="BSNX01000001">
    <property type="protein sequence ID" value="GLQ70753.1"/>
    <property type="molecule type" value="Genomic_DNA"/>
</dbReference>
<gene>
    <name evidence="1" type="ORF">GCM10007932_01130</name>
</gene>
<protein>
    <recommendedName>
        <fullName evidence="3">DUF3265 domain-containing protein</fullName>
    </recommendedName>
</protein>